<dbReference type="PANTHER" id="PTHR33938">
    <property type="entry name" value="FERULOYL ESTERASE B-RELATED"/>
    <property type="match status" value="1"/>
</dbReference>
<evidence type="ECO:0000313" key="12">
    <source>
        <dbReference type="Proteomes" id="UP000800235"/>
    </source>
</evidence>
<dbReference type="Gene3D" id="3.40.50.1820">
    <property type="entry name" value="alpha/beta hydrolase"/>
    <property type="match status" value="1"/>
</dbReference>
<organism evidence="11 12">
    <name type="scientific">Tothia fuscella</name>
    <dbReference type="NCBI Taxonomy" id="1048955"/>
    <lineage>
        <taxon>Eukaryota</taxon>
        <taxon>Fungi</taxon>
        <taxon>Dikarya</taxon>
        <taxon>Ascomycota</taxon>
        <taxon>Pezizomycotina</taxon>
        <taxon>Dothideomycetes</taxon>
        <taxon>Pleosporomycetidae</taxon>
        <taxon>Venturiales</taxon>
        <taxon>Cylindrosympodiaceae</taxon>
        <taxon>Tothia</taxon>
    </lineage>
</organism>
<evidence type="ECO:0000256" key="9">
    <source>
        <dbReference type="ARBA" id="ARBA00034075"/>
    </source>
</evidence>
<name>A0A9P4NU17_9PEZI</name>
<keyword evidence="3" id="KW-0858">Xylan degradation</keyword>
<dbReference type="PANTHER" id="PTHR33938:SF15">
    <property type="entry name" value="FERULOYL ESTERASE B-RELATED"/>
    <property type="match status" value="1"/>
</dbReference>
<proteinExistence type="inferred from homology"/>
<feature type="chain" id="PRO_5040527858" description="Carboxylic ester hydrolase" evidence="10">
    <location>
        <begin position="22"/>
        <end position="540"/>
    </location>
</feature>
<accession>A0A9P4NU17</accession>
<comment type="similarity">
    <text evidence="1 10">Belongs to the tannase family.</text>
</comment>
<keyword evidence="12" id="KW-1185">Reference proteome</keyword>
<dbReference type="EMBL" id="MU007027">
    <property type="protein sequence ID" value="KAF2432219.1"/>
    <property type="molecule type" value="Genomic_DNA"/>
</dbReference>
<keyword evidence="3" id="KW-0624">Polysaccharide degradation</keyword>
<gene>
    <name evidence="11" type="ORF">EJ08DRAFT_609438</name>
</gene>
<evidence type="ECO:0000313" key="11">
    <source>
        <dbReference type="EMBL" id="KAF2432219.1"/>
    </source>
</evidence>
<keyword evidence="7" id="KW-0106">Calcium</keyword>
<keyword evidence="2" id="KW-0719">Serine esterase</keyword>
<dbReference type="GO" id="GO:0045493">
    <property type="term" value="P:xylan catabolic process"/>
    <property type="evidence" value="ECO:0007669"/>
    <property type="project" value="UniProtKB-KW"/>
</dbReference>
<evidence type="ECO:0000256" key="10">
    <source>
        <dbReference type="RuleBase" id="RU361238"/>
    </source>
</evidence>
<sequence>MIYHLLFLLLCLPSLGSPVAAASFRDLCNSFQPSTPNSTVELVEFIPRNTSVDLNYRDVTCGGPGKSAPVGQDLCRIALNIKTSNRSKIHLEAWLPEDWNGRFLATGNGGISGCIDYASLAYTTEHGFAAVGSNNGHNGTTGKAFYRNLDVVADFAGRALHTSVTIGKQITNTFYGKPHQKSYFLGCSQGGRQGVGSAEKYPTDFDGIVAGAPALDFNNLISWRASFYPVTGLANSTGFIKNTTWSDMIHDEVLKQCDTIDGVKDGIIEYPDLCKFRSETLQCKNGRTEDCLDSLQVQVVRKVLSPLAYENGTIIYSAMNPGSEGRAIDRLYAGKSFSDSQDWFRYVIYDDPDWDPSGFTTKDAAASELANPFDIRTFPSDLTTFNSTQSKLLVYHGGQDQQITSLNTERWYEHLKHGMNATATELDSFTRFFRISGMGHCSGGPGANMVGQSNQKGVPYEPQSNVLAAIVDWVENGNAPQTIEGTKFVNDNATEGIHFKRKHCRYPLRNTYKPYSSAAGFISVDSKERQVSSVEDWKCV</sequence>
<evidence type="ECO:0000256" key="2">
    <source>
        <dbReference type="ARBA" id="ARBA00022487"/>
    </source>
</evidence>
<evidence type="ECO:0000256" key="4">
    <source>
        <dbReference type="ARBA" id="ARBA00022723"/>
    </source>
</evidence>
<evidence type="ECO:0000256" key="1">
    <source>
        <dbReference type="ARBA" id="ARBA00006249"/>
    </source>
</evidence>
<evidence type="ECO:0000256" key="3">
    <source>
        <dbReference type="ARBA" id="ARBA00022651"/>
    </source>
</evidence>
<dbReference type="Pfam" id="PF07519">
    <property type="entry name" value="Tannase"/>
    <property type="match status" value="1"/>
</dbReference>
<evidence type="ECO:0000256" key="6">
    <source>
        <dbReference type="ARBA" id="ARBA00022801"/>
    </source>
</evidence>
<dbReference type="InterPro" id="IPR029058">
    <property type="entry name" value="AB_hydrolase_fold"/>
</dbReference>
<dbReference type="InterPro" id="IPR011118">
    <property type="entry name" value="Tannase/feruloyl_esterase"/>
</dbReference>
<comment type="caution">
    <text evidence="11">The sequence shown here is derived from an EMBL/GenBank/DDBJ whole genome shotgun (WGS) entry which is preliminary data.</text>
</comment>
<evidence type="ECO:0000256" key="7">
    <source>
        <dbReference type="ARBA" id="ARBA00022837"/>
    </source>
</evidence>
<reference evidence="11" key="1">
    <citation type="journal article" date="2020" name="Stud. Mycol.">
        <title>101 Dothideomycetes genomes: a test case for predicting lifestyles and emergence of pathogens.</title>
        <authorList>
            <person name="Haridas S."/>
            <person name="Albert R."/>
            <person name="Binder M."/>
            <person name="Bloem J."/>
            <person name="Labutti K."/>
            <person name="Salamov A."/>
            <person name="Andreopoulos B."/>
            <person name="Baker S."/>
            <person name="Barry K."/>
            <person name="Bills G."/>
            <person name="Bluhm B."/>
            <person name="Cannon C."/>
            <person name="Castanera R."/>
            <person name="Culley D."/>
            <person name="Daum C."/>
            <person name="Ezra D."/>
            <person name="Gonzalez J."/>
            <person name="Henrissat B."/>
            <person name="Kuo A."/>
            <person name="Liang C."/>
            <person name="Lipzen A."/>
            <person name="Lutzoni F."/>
            <person name="Magnuson J."/>
            <person name="Mondo S."/>
            <person name="Nolan M."/>
            <person name="Ohm R."/>
            <person name="Pangilinan J."/>
            <person name="Park H.-J."/>
            <person name="Ramirez L."/>
            <person name="Alfaro M."/>
            <person name="Sun H."/>
            <person name="Tritt A."/>
            <person name="Yoshinaga Y."/>
            <person name="Zwiers L.-H."/>
            <person name="Turgeon B."/>
            <person name="Goodwin S."/>
            <person name="Spatafora J."/>
            <person name="Crous P."/>
            <person name="Grigoriev I."/>
        </authorList>
    </citation>
    <scope>NUCLEOTIDE SEQUENCE</scope>
    <source>
        <strain evidence="11">CBS 130266</strain>
    </source>
</reference>
<evidence type="ECO:0000256" key="8">
    <source>
        <dbReference type="ARBA" id="ARBA00023157"/>
    </source>
</evidence>
<keyword evidence="6 10" id="KW-0378">Hydrolase</keyword>
<keyword evidence="5 10" id="KW-0732">Signal</keyword>
<protein>
    <recommendedName>
        <fullName evidence="10">Carboxylic ester hydrolase</fullName>
        <ecNumber evidence="10">3.1.1.-</ecNumber>
    </recommendedName>
</protein>
<dbReference type="GO" id="GO:0030600">
    <property type="term" value="F:feruloyl esterase activity"/>
    <property type="evidence" value="ECO:0007669"/>
    <property type="project" value="UniProtKB-EC"/>
</dbReference>
<dbReference type="Proteomes" id="UP000800235">
    <property type="component" value="Unassembled WGS sequence"/>
</dbReference>
<dbReference type="SUPFAM" id="SSF53474">
    <property type="entry name" value="alpha/beta-Hydrolases"/>
    <property type="match status" value="1"/>
</dbReference>
<keyword evidence="8" id="KW-1015">Disulfide bond</keyword>
<feature type="signal peptide" evidence="10">
    <location>
        <begin position="1"/>
        <end position="21"/>
    </location>
</feature>
<comment type="catalytic activity">
    <reaction evidence="9">
        <text>feruloyl-polysaccharide + H2O = ferulate + polysaccharide.</text>
        <dbReference type="EC" id="3.1.1.73"/>
    </reaction>
</comment>
<evidence type="ECO:0000256" key="5">
    <source>
        <dbReference type="ARBA" id="ARBA00022729"/>
    </source>
</evidence>
<dbReference type="OrthoDB" id="3039123at2759"/>
<dbReference type="GO" id="GO:0046872">
    <property type="term" value="F:metal ion binding"/>
    <property type="evidence" value="ECO:0007669"/>
    <property type="project" value="UniProtKB-KW"/>
</dbReference>
<dbReference type="AlphaFoldDB" id="A0A9P4NU17"/>
<dbReference type="EC" id="3.1.1.-" evidence="10"/>
<keyword evidence="4" id="KW-0479">Metal-binding</keyword>
<keyword evidence="3" id="KW-0119">Carbohydrate metabolism</keyword>